<accession>A0A8S4RQG9</accession>
<protein>
    <submittedName>
        <fullName evidence="1">Jg12452 protein</fullName>
    </submittedName>
</protein>
<evidence type="ECO:0000313" key="1">
    <source>
        <dbReference type="EMBL" id="CAH2239676.1"/>
    </source>
</evidence>
<comment type="caution">
    <text evidence="1">The sequence shown here is derived from an EMBL/GenBank/DDBJ whole genome shotgun (WGS) entry which is preliminary data.</text>
</comment>
<sequence length="217" mass="24795">MLLSGRNKHGNGTSFDDKKPLLLPNTVAEVVRSQKYLLTLENSAVKQTDIAGSNLTVGVIESRRFYSELSELRNSSGWVTHIALRTEGLWDPKVLEWRTRWPDNIKEIARSRWKQAIQLAIPLNTQKTFGQGSRARNLLTICTVSRTTAFCIREKLLEMYPDYRYQGRRKMGGHSRPLRCGSERKKQNASYVLMVFQPRNGADSFGASQFDGRKEMV</sequence>
<dbReference type="AlphaFoldDB" id="A0A8S4RQG9"/>
<gene>
    <name evidence="1" type="primary">jg12452</name>
    <name evidence="1" type="ORF">PAEG_LOCUS16339</name>
</gene>
<evidence type="ECO:0000313" key="2">
    <source>
        <dbReference type="Proteomes" id="UP000838756"/>
    </source>
</evidence>
<reference evidence="1" key="1">
    <citation type="submission" date="2022-03" db="EMBL/GenBank/DDBJ databases">
        <authorList>
            <person name="Lindestad O."/>
        </authorList>
    </citation>
    <scope>NUCLEOTIDE SEQUENCE</scope>
</reference>
<proteinExistence type="predicted"/>
<dbReference type="EMBL" id="CAKXAJ010025449">
    <property type="protein sequence ID" value="CAH2239676.1"/>
    <property type="molecule type" value="Genomic_DNA"/>
</dbReference>
<name>A0A8S4RQG9_9NEOP</name>
<keyword evidence="2" id="KW-1185">Reference proteome</keyword>
<organism evidence="1 2">
    <name type="scientific">Pararge aegeria aegeria</name>
    <dbReference type="NCBI Taxonomy" id="348720"/>
    <lineage>
        <taxon>Eukaryota</taxon>
        <taxon>Metazoa</taxon>
        <taxon>Ecdysozoa</taxon>
        <taxon>Arthropoda</taxon>
        <taxon>Hexapoda</taxon>
        <taxon>Insecta</taxon>
        <taxon>Pterygota</taxon>
        <taxon>Neoptera</taxon>
        <taxon>Endopterygota</taxon>
        <taxon>Lepidoptera</taxon>
        <taxon>Glossata</taxon>
        <taxon>Ditrysia</taxon>
        <taxon>Papilionoidea</taxon>
        <taxon>Nymphalidae</taxon>
        <taxon>Satyrinae</taxon>
        <taxon>Satyrini</taxon>
        <taxon>Parargina</taxon>
        <taxon>Pararge</taxon>
    </lineage>
</organism>
<dbReference type="Proteomes" id="UP000838756">
    <property type="component" value="Unassembled WGS sequence"/>
</dbReference>